<evidence type="ECO:0000313" key="1">
    <source>
        <dbReference type="EMBL" id="QHN38009.1"/>
    </source>
</evidence>
<dbReference type="CDD" id="cd00504">
    <property type="entry name" value="GXGXG"/>
    <property type="match status" value="1"/>
</dbReference>
<dbReference type="Gene3D" id="2.160.20.60">
    <property type="entry name" value="Glutamate synthase, alpha subunit, C-terminal domain"/>
    <property type="match status" value="1"/>
</dbReference>
<reference evidence="1" key="1">
    <citation type="journal article" date="2021" name="Nat. Microbiol.">
        <title>Cocultivation of an ultrasmall environmental parasitic bacterium with lytic ability against bacteria associated with wastewater foams.</title>
        <authorList>
            <person name="Batinovic S."/>
            <person name="Rose J.J.A."/>
            <person name="Ratcliffe J."/>
            <person name="Seviour R.J."/>
            <person name="Petrovski S."/>
        </authorList>
    </citation>
    <scope>NUCLEOTIDE SEQUENCE</scope>
    <source>
        <strain evidence="1">CON44</strain>
    </source>
</reference>
<proteinExistence type="predicted"/>
<organism evidence="1">
    <name type="scientific">Gordonia amarae</name>
    <dbReference type="NCBI Taxonomy" id="36821"/>
    <lineage>
        <taxon>Bacteria</taxon>
        <taxon>Bacillati</taxon>
        <taxon>Actinomycetota</taxon>
        <taxon>Actinomycetes</taxon>
        <taxon>Mycobacteriales</taxon>
        <taxon>Gordoniaceae</taxon>
        <taxon>Gordonia</taxon>
    </lineage>
</organism>
<accession>A0A857KSN2</accession>
<dbReference type="GO" id="GO:0016491">
    <property type="term" value="F:oxidoreductase activity"/>
    <property type="evidence" value="ECO:0007669"/>
    <property type="project" value="InterPro"/>
</dbReference>
<dbReference type="AlphaFoldDB" id="A0A857KSN2"/>
<dbReference type="SUPFAM" id="SSF69336">
    <property type="entry name" value="Alpha subunit of glutamate synthase, C-terminal domain"/>
    <property type="match status" value="1"/>
</dbReference>
<name>A0A857KSN2_9ACTN</name>
<sequence length="239" mass="24545">MTDTIAEPTIAGTDNLHSFDLAVTPLREVNSTLHGPITGEVLITNPAGAHSVAAGVNEPISITIDGHVGYYAAGMNQQATVLIKGNAGTGVAENMMSGTVIVEGNASQSAGATAHGGLLVVKGDAAARAGISMKGVDIVIGGNVGHNSAFMAQAGRMVIRGDAGDGLGDSIYETRLYVRGSVASLGADCIAKPMREEHVKELTELLQAAGFGDDDPGEYTRYGSARTLYHFKVDNASAY</sequence>
<dbReference type="InterPro" id="IPR036485">
    <property type="entry name" value="Glu_synth_asu_C_sf"/>
</dbReference>
<dbReference type="PIRSF" id="PIRSF006519">
    <property type="entry name" value="GOGAT_dom3"/>
    <property type="match status" value="1"/>
</dbReference>
<dbReference type="EMBL" id="CP045810">
    <property type="protein sequence ID" value="QHN38009.1"/>
    <property type="molecule type" value="Genomic_DNA"/>
</dbReference>
<protein>
    <submittedName>
        <fullName evidence="1">Protein glxC</fullName>
    </submittedName>
</protein>
<dbReference type="PANTHER" id="PTHR39673">
    <property type="entry name" value="TUNGSTEN FORMYLMETHANOFURAN DEHYDROGENASE, SUBUNIT C (FWDC)"/>
    <property type="match status" value="1"/>
</dbReference>
<dbReference type="PANTHER" id="PTHR39673:SF5">
    <property type="entry name" value="TUNGSTEN-CONTAINING FORMYLMETHANOFURAN DEHYDROGENASE 2 SUBUNIT C"/>
    <property type="match status" value="1"/>
</dbReference>
<dbReference type="InterPro" id="IPR012061">
    <property type="entry name" value="Glu_synth_lsu_3"/>
</dbReference>
<dbReference type="RefSeq" id="WP_005189104.1">
    <property type="nucleotide sequence ID" value="NZ_CP045804.1"/>
</dbReference>
<gene>
    <name evidence="1" type="ORF">GII30_01335</name>
</gene>